<accession>A0A4R1EZE8</accession>
<evidence type="ECO:0000313" key="3">
    <source>
        <dbReference type="Proteomes" id="UP000294887"/>
    </source>
</evidence>
<feature type="region of interest" description="Disordered" evidence="1">
    <location>
        <begin position="99"/>
        <end position="123"/>
    </location>
</feature>
<gene>
    <name evidence="2" type="ORF">EV695_3269</name>
</gene>
<proteinExistence type="predicted"/>
<reference evidence="2 3" key="1">
    <citation type="submission" date="2019-03" db="EMBL/GenBank/DDBJ databases">
        <title>Genomic Encyclopedia of Type Strains, Phase IV (KMG-IV): sequencing the most valuable type-strain genomes for metagenomic binning, comparative biology and taxonomic classification.</title>
        <authorList>
            <person name="Goeker M."/>
        </authorList>
    </citation>
    <scope>NUCLEOTIDE SEQUENCE [LARGE SCALE GENOMIC DNA]</scope>
    <source>
        <strain evidence="2 3">DSM 24830</strain>
    </source>
</reference>
<evidence type="ECO:0000313" key="2">
    <source>
        <dbReference type="EMBL" id="TCJ85299.1"/>
    </source>
</evidence>
<dbReference type="RefSeq" id="WP_131906998.1">
    <property type="nucleotide sequence ID" value="NZ_BAAAFU010000001.1"/>
</dbReference>
<sequence>MLDSVKEILTKEIDLHDVLDKEIDTKHLKKFLAQEIEIKKLKELLATEIKLKEFLVQEIDVKKMFSTHEQAKIDKEEAEYKSINKAVSDNNLKMLDAGSKKAEAAKENTEENKHKNAEANAVPSPKKLPPYDYSLIKTLEEEQAELLFVYKEMMKHAEAEQYSAAAGRLEAFSSKIKAHFHKADKELYSYLRTFIQLKYPKRERAFNELNLEMKNISIEIFFSITQSPHIPVNERNRSEFIKEFTHLGKLLETRIHREETVLHVMYDESNGPTDIS</sequence>
<dbReference type="EMBL" id="SMFQ01000004">
    <property type="protein sequence ID" value="TCJ85299.1"/>
    <property type="molecule type" value="Genomic_DNA"/>
</dbReference>
<comment type="caution">
    <text evidence="2">The sequence shown here is derived from an EMBL/GenBank/DDBJ whole genome shotgun (WGS) entry which is preliminary data.</text>
</comment>
<dbReference type="Proteomes" id="UP000294887">
    <property type="component" value="Unassembled WGS sequence"/>
</dbReference>
<name>A0A4R1EZE8_9GAMM</name>
<feature type="compositionally biased region" description="Basic and acidic residues" evidence="1">
    <location>
        <begin position="99"/>
        <end position="117"/>
    </location>
</feature>
<organism evidence="2 3">
    <name type="scientific">Cocleimonas flava</name>
    <dbReference type="NCBI Taxonomy" id="634765"/>
    <lineage>
        <taxon>Bacteria</taxon>
        <taxon>Pseudomonadati</taxon>
        <taxon>Pseudomonadota</taxon>
        <taxon>Gammaproteobacteria</taxon>
        <taxon>Thiotrichales</taxon>
        <taxon>Thiotrichaceae</taxon>
        <taxon>Cocleimonas</taxon>
    </lineage>
</organism>
<dbReference type="AlphaFoldDB" id="A0A4R1EZE8"/>
<evidence type="ECO:0000256" key="1">
    <source>
        <dbReference type="SAM" id="MobiDB-lite"/>
    </source>
</evidence>
<keyword evidence="3" id="KW-1185">Reference proteome</keyword>
<protein>
    <recommendedName>
        <fullName evidence="4">Hemerythrin HHE cation binding domain-containing protein</fullName>
    </recommendedName>
</protein>
<evidence type="ECO:0008006" key="4">
    <source>
        <dbReference type="Google" id="ProtNLM"/>
    </source>
</evidence>